<name>A0ABV4JWY8_9BACT</name>
<dbReference type="Proteomes" id="UP001568698">
    <property type="component" value="Unassembled WGS sequence"/>
</dbReference>
<proteinExistence type="predicted"/>
<evidence type="ECO:0000259" key="1">
    <source>
        <dbReference type="Pfam" id="PF12728"/>
    </source>
</evidence>
<reference evidence="2 3" key="1">
    <citation type="submission" date="2024-08" db="EMBL/GenBank/DDBJ databases">
        <title>Sulfate-reducing bacteria isolated from formation water of the oil field in Kazakhstan and description of Pseudodesulfovibrio sp.</title>
        <authorList>
            <person name="Bidzhieva S.K."/>
            <person name="Tourova T.P."/>
            <person name="Grouzdev D.S."/>
            <person name="Beletsky A.V."/>
            <person name="Sokolova D.S."/>
            <person name="Samigullina S.R."/>
            <person name="Poltaraus A.B."/>
            <person name="Avtukh A.N."/>
            <person name="Tereshina V.M."/>
            <person name="Zhaparov N.S."/>
            <person name="Mardanov A.V."/>
            <person name="Nazina T.N."/>
        </authorList>
    </citation>
    <scope>NUCLEOTIDE SEQUENCE [LARGE SCALE GENOMIC DNA]</scope>
    <source>
        <strain evidence="2 3">9FUS</strain>
    </source>
</reference>
<gene>
    <name evidence="2" type="ORF">AB6M95_00560</name>
</gene>
<feature type="domain" description="Helix-turn-helix" evidence="1">
    <location>
        <begin position="7"/>
        <end position="57"/>
    </location>
</feature>
<dbReference type="Pfam" id="PF12728">
    <property type="entry name" value="HTH_17"/>
    <property type="match status" value="1"/>
</dbReference>
<comment type="caution">
    <text evidence="2">The sequence shown here is derived from an EMBL/GenBank/DDBJ whole genome shotgun (WGS) entry which is preliminary data.</text>
</comment>
<keyword evidence="3" id="KW-1185">Reference proteome</keyword>
<dbReference type="RefSeq" id="WP_371384781.1">
    <property type="nucleotide sequence ID" value="NZ_JBGLYH010000001.1"/>
</dbReference>
<sequence>MSDSLNLFTIKEVAGVLRVHRATVSRLITAGALGHIAVGSRKLIPETDLLEFIENRRSLAANSPEEG</sequence>
<dbReference type="InterPro" id="IPR009061">
    <property type="entry name" value="DNA-bd_dom_put_sf"/>
</dbReference>
<organism evidence="2 3">
    <name type="scientific">Pseudodesulfovibrio karagichevae</name>
    <dbReference type="NCBI Taxonomy" id="3239305"/>
    <lineage>
        <taxon>Bacteria</taxon>
        <taxon>Pseudomonadati</taxon>
        <taxon>Thermodesulfobacteriota</taxon>
        <taxon>Desulfovibrionia</taxon>
        <taxon>Desulfovibrionales</taxon>
        <taxon>Desulfovibrionaceae</taxon>
    </lineage>
</organism>
<evidence type="ECO:0000313" key="2">
    <source>
        <dbReference type="EMBL" id="MEZ7195226.1"/>
    </source>
</evidence>
<dbReference type="SUPFAM" id="SSF46955">
    <property type="entry name" value="Putative DNA-binding domain"/>
    <property type="match status" value="1"/>
</dbReference>
<evidence type="ECO:0000313" key="3">
    <source>
        <dbReference type="Proteomes" id="UP001568698"/>
    </source>
</evidence>
<dbReference type="NCBIfam" id="TIGR01764">
    <property type="entry name" value="excise"/>
    <property type="match status" value="1"/>
</dbReference>
<dbReference type="InterPro" id="IPR010093">
    <property type="entry name" value="SinI_DNA-bd"/>
</dbReference>
<dbReference type="EMBL" id="JBGLYH010000001">
    <property type="protein sequence ID" value="MEZ7195226.1"/>
    <property type="molecule type" value="Genomic_DNA"/>
</dbReference>
<dbReference type="InterPro" id="IPR041657">
    <property type="entry name" value="HTH_17"/>
</dbReference>
<protein>
    <submittedName>
        <fullName evidence="2">Helix-turn-helix domain-containing protein</fullName>
    </submittedName>
</protein>
<accession>A0ABV4JWY8</accession>